<dbReference type="SMART" id="SM00753">
    <property type="entry name" value="PAM"/>
    <property type="match status" value="1"/>
</dbReference>
<dbReference type="AlphaFoldDB" id="A0A8J5QVM3"/>
<keyword evidence="4" id="KW-1185">Reference proteome</keyword>
<dbReference type="InterPro" id="IPR045114">
    <property type="entry name" value="Csn12-like"/>
</dbReference>
<dbReference type="OrthoDB" id="10252687at2759"/>
<proteinExistence type="inferred from homology"/>
<dbReference type="PANTHER" id="PTHR12732">
    <property type="entry name" value="UNCHARACTERIZED PROTEASOME COMPONENT REGION PCI-CONTAINING"/>
    <property type="match status" value="1"/>
</dbReference>
<comment type="similarity">
    <text evidence="1">Belongs to the CSN12 family.</text>
</comment>
<dbReference type="GeneID" id="73470237"/>
<organism evidence="3 4">
    <name type="scientific">[Candida] subhashii</name>
    <dbReference type="NCBI Taxonomy" id="561895"/>
    <lineage>
        <taxon>Eukaryota</taxon>
        <taxon>Fungi</taxon>
        <taxon>Dikarya</taxon>
        <taxon>Ascomycota</taxon>
        <taxon>Saccharomycotina</taxon>
        <taxon>Pichiomycetes</taxon>
        <taxon>Debaryomycetaceae</taxon>
        <taxon>Spathaspora</taxon>
    </lineage>
</organism>
<dbReference type="Proteomes" id="UP000694255">
    <property type="component" value="Unassembled WGS sequence"/>
</dbReference>
<gene>
    <name evidence="3" type="ORF">J8A68_003437</name>
</gene>
<accession>A0A8J5QVM3</accession>
<dbReference type="InterPro" id="IPR000717">
    <property type="entry name" value="PCI_dom"/>
</dbReference>
<feature type="domain" description="PCI" evidence="2">
    <location>
        <begin position="204"/>
        <end position="437"/>
    </location>
</feature>
<name>A0A8J5QVM3_9ASCO</name>
<comment type="caution">
    <text evidence="3">The sequence shown here is derived from an EMBL/GenBank/DDBJ whole genome shotgun (WGS) entry which is preliminary data.</text>
</comment>
<dbReference type="Pfam" id="PF01399">
    <property type="entry name" value="PCI"/>
    <property type="match status" value="1"/>
</dbReference>
<dbReference type="PANTHER" id="PTHR12732:SF0">
    <property type="entry name" value="PCI DOMAIN-CONTAINING PROTEIN 2"/>
    <property type="match status" value="1"/>
</dbReference>
<evidence type="ECO:0000259" key="2">
    <source>
        <dbReference type="PROSITE" id="PS50250"/>
    </source>
</evidence>
<dbReference type="GO" id="GO:0003723">
    <property type="term" value="F:RNA binding"/>
    <property type="evidence" value="ECO:0007669"/>
    <property type="project" value="InterPro"/>
</dbReference>
<evidence type="ECO:0000256" key="1">
    <source>
        <dbReference type="ARBA" id="ARBA00025771"/>
    </source>
</evidence>
<dbReference type="EMBL" id="JAGSYN010000152">
    <property type="protein sequence ID" value="KAG7663055.1"/>
    <property type="molecule type" value="Genomic_DNA"/>
</dbReference>
<protein>
    <submittedName>
        <fullName evidence="3">CSN12</fullName>
    </submittedName>
</protein>
<evidence type="ECO:0000313" key="3">
    <source>
        <dbReference type="EMBL" id="KAG7663055.1"/>
    </source>
</evidence>
<dbReference type="RefSeq" id="XP_049263288.1">
    <property type="nucleotide sequence ID" value="XM_049407293.1"/>
</dbReference>
<dbReference type="GO" id="GO:0003690">
    <property type="term" value="F:double-stranded DNA binding"/>
    <property type="evidence" value="ECO:0007669"/>
    <property type="project" value="InterPro"/>
</dbReference>
<sequence length="445" mass="51754">MSDLASYIQQVNRAVLNQDAITLKECLTINPARPQGEIRSKFPEPSDFDLYQTPERFGDVIKNYLKLMKVVYIEKSLQGAFDCFNELVLSLLRAADKHTNWINVPVLNSCGELMSVYKVKEMNDPEDLAIFEFQDIEMDMNEQMKVKRSGLETLSITIHKGFTTCLNDKNPDLRNSKRVDVYYFLAILIRIYFKLGKLDLAKSVQKTLNDTRLELPNMRSSISNKKHSIMYLYYSGLMYLDNGEYVKSEIELNKAMDILGDYQSKKNKQTQQIMMLLLPLKLYNCGKLPVKSFWLRYPNLRVMYRDNIFKAIREGNLAKFNECMEKFQTILLTNHLYVLIEKLRMYCQLSLVKKTYNIVNEFKPNTYIIALSAFHLAFEFSQYNKNNETQFDFANNHSYNTSLDEIECILANLIASKKVRGYISHGNRCIVFAKDGNAFPKLSQS</sequence>
<reference evidence="3 4" key="1">
    <citation type="journal article" date="2021" name="DNA Res.">
        <title>Genome analysis of Candida subhashii reveals its hybrid nature and dual mitochondrial genome conformations.</title>
        <authorList>
            <person name="Mixao V."/>
            <person name="Hegedusova E."/>
            <person name="Saus E."/>
            <person name="Pryszcz L.P."/>
            <person name="Cillingova A."/>
            <person name="Nosek J."/>
            <person name="Gabaldon T."/>
        </authorList>
    </citation>
    <scope>NUCLEOTIDE SEQUENCE [LARGE SCALE GENOMIC DNA]</scope>
    <source>
        <strain evidence="3 4">CBS 10753</strain>
    </source>
</reference>
<evidence type="ECO:0000313" key="4">
    <source>
        <dbReference type="Proteomes" id="UP000694255"/>
    </source>
</evidence>
<dbReference type="PROSITE" id="PS50250">
    <property type="entry name" value="PCI"/>
    <property type="match status" value="1"/>
</dbReference>